<dbReference type="AlphaFoldDB" id="S4SWD9"/>
<comment type="catalytic activity">
    <reaction evidence="15">
        <text>a ubiquinone + NADH + 5 H(+)(in) = a ubiquinol + NAD(+) + 4 H(+)(out)</text>
        <dbReference type="Rhea" id="RHEA:29091"/>
        <dbReference type="Rhea" id="RHEA-COMP:9565"/>
        <dbReference type="Rhea" id="RHEA-COMP:9566"/>
        <dbReference type="ChEBI" id="CHEBI:15378"/>
        <dbReference type="ChEBI" id="CHEBI:16389"/>
        <dbReference type="ChEBI" id="CHEBI:17976"/>
        <dbReference type="ChEBI" id="CHEBI:57540"/>
        <dbReference type="ChEBI" id="CHEBI:57945"/>
        <dbReference type="EC" id="7.1.1.2"/>
    </reaction>
</comment>
<organism evidence="17">
    <name type="scientific">Haliplus flavicollis</name>
    <dbReference type="NCBI Taxonomy" id="446441"/>
    <lineage>
        <taxon>Eukaryota</taxon>
        <taxon>Metazoa</taxon>
        <taxon>Ecdysozoa</taxon>
        <taxon>Arthropoda</taxon>
        <taxon>Hexapoda</taxon>
        <taxon>Insecta</taxon>
        <taxon>Pterygota</taxon>
        <taxon>Neoptera</taxon>
        <taxon>Endopterygota</taxon>
        <taxon>Coleoptera</taxon>
        <taxon>Adephaga</taxon>
        <taxon>Haliploidea</taxon>
        <taxon>Haliplidae</taxon>
        <taxon>Haliplus</taxon>
    </lineage>
</organism>
<evidence type="ECO:0000256" key="14">
    <source>
        <dbReference type="ARBA" id="ARBA00031019"/>
    </source>
</evidence>
<keyword evidence="12 17" id="KW-0496">Mitochondrion</keyword>
<name>S4SWD9_9COLE</name>
<evidence type="ECO:0000256" key="7">
    <source>
        <dbReference type="ARBA" id="ARBA00022692"/>
    </source>
</evidence>
<dbReference type="EC" id="7.1.1.2" evidence="3"/>
<keyword evidence="6" id="KW-0679">Respiratory chain</keyword>
<dbReference type="PANTHER" id="PTHR11435">
    <property type="entry name" value="NADH UBIQUINONE OXIDOREDUCTASE SUBUNIT ND6"/>
    <property type="match status" value="1"/>
</dbReference>
<evidence type="ECO:0000256" key="16">
    <source>
        <dbReference type="SAM" id="Phobius"/>
    </source>
</evidence>
<geneLocation type="mitochondrion" evidence="17"/>
<dbReference type="GO" id="GO:0008137">
    <property type="term" value="F:NADH dehydrogenase (ubiquinone) activity"/>
    <property type="evidence" value="ECO:0007669"/>
    <property type="project" value="UniProtKB-EC"/>
</dbReference>
<feature type="transmembrane region" description="Helical" evidence="16">
    <location>
        <begin position="47"/>
        <end position="67"/>
    </location>
</feature>
<dbReference type="EMBL" id="JX313677">
    <property type="protein sequence ID" value="AFQ62276.1"/>
    <property type="molecule type" value="Genomic_DNA"/>
</dbReference>
<evidence type="ECO:0000256" key="12">
    <source>
        <dbReference type="ARBA" id="ARBA00023128"/>
    </source>
</evidence>
<proteinExistence type="inferred from homology"/>
<evidence type="ECO:0000256" key="15">
    <source>
        <dbReference type="ARBA" id="ARBA00049551"/>
    </source>
</evidence>
<evidence type="ECO:0000256" key="13">
    <source>
        <dbReference type="ARBA" id="ARBA00023136"/>
    </source>
</evidence>
<dbReference type="PANTHER" id="PTHR11435:SF1">
    <property type="entry name" value="NADH-UBIQUINONE OXIDOREDUCTASE CHAIN 6"/>
    <property type="match status" value="1"/>
</dbReference>
<evidence type="ECO:0000256" key="2">
    <source>
        <dbReference type="ARBA" id="ARBA00005698"/>
    </source>
</evidence>
<evidence type="ECO:0000256" key="6">
    <source>
        <dbReference type="ARBA" id="ARBA00022660"/>
    </source>
</evidence>
<protein>
    <recommendedName>
        <fullName evidence="4">NADH-ubiquinone oxidoreductase chain 6</fullName>
        <ecNumber evidence="3">7.1.1.2</ecNumber>
    </recommendedName>
    <alternativeName>
        <fullName evidence="14">NADH dehydrogenase subunit 6</fullName>
    </alternativeName>
</protein>
<keyword evidence="10 16" id="KW-1133">Transmembrane helix</keyword>
<evidence type="ECO:0000313" key="17">
    <source>
        <dbReference type="EMBL" id="AFQ62276.1"/>
    </source>
</evidence>
<keyword evidence="9" id="KW-0249">Electron transport</keyword>
<evidence type="ECO:0000256" key="4">
    <source>
        <dbReference type="ARBA" id="ARBA00021095"/>
    </source>
</evidence>
<feature type="transmembrane region" description="Helical" evidence="16">
    <location>
        <begin position="79"/>
        <end position="101"/>
    </location>
</feature>
<feature type="transmembrane region" description="Helical" evidence="16">
    <location>
        <begin position="143"/>
        <end position="163"/>
    </location>
</feature>
<evidence type="ECO:0000256" key="1">
    <source>
        <dbReference type="ARBA" id="ARBA00004225"/>
    </source>
</evidence>
<keyword evidence="13 16" id="KW-0472">Membrane</keyword>
<reference evidence="17" key="1">
    <citation type="submission" date="2012-07" db="EMBL/GenBank/DDBJ databases">
        <title>Mitogenomics of the Coleoptera under dense taxon sampling.</title>
        <authorList>
            <person name="Timmermans M.J.T.N."/>
            <person name="Lim J."/>
            <person name="Dodsworth S."/>
            <person name="Haran J."/>
            <person name="Ahrens D."/>
            <person name="Bocak L."/>
            <person name="London A."/>
            <person name="Culverwell L."/>
            <person name="Vogler A.P."/>
        </authorList>
    </citation>
    <scope>NUCLEOTIDE SEQUENCE</scope>
</reference>
<evidence type="ECO:0000256" key="11">
    <source>
        <dbReference type="ARBA" id="ARBA00023027"/>
    </source>
</evidence>
<evidence type="ECO:0000256" key="9">
    <source>
        <dbReference type="ARBA" id="ARBA00022982"/>
    </source>
</evidence>
<comment type="subcellular location">
    <subcellularLocation>
        <location evidence="1">Mitochondrion membrane</location>
        <topology evidence="1">Multi-pass membrane protein</topology>
    </subcellularLocation>
</comment>
<evidence type="ECO:0000256" key="10">
    <source>
        <dbReference type="ARBA" id="ARBA00022989"/>
    </source>
</evidence>
<keyword evidence="11" id="KW-0520">NAD</keyword>
<gene>
    <name evidence="17" type="primary">ND6</name>
</gene>
<sequence>MMFMMMTINIMLTIIFLFLNHPMSMGMILMIQTLIISLMSGMLSISFWFSYILFLVMIGGMLILFIYMTSMASNEMFKFSINTFIMMLIILNIFMMLFLLIDPMYLTLILKNNNLIEYINNLMMFNNENMISLNKIYNMPNNLMTILLINYLLLALIAVVKITNINFGPLRQKF</sequence>
<dbReference type="InterPro" id="IPR050269">
    <property type="entry name" value="ComplexI_Subunit6"/>
</dbReference>
<evidence type="ECO:0000256" key="3">
    <source>
        <dbReference type="ARBA" id="ARBA00012944"/>
    </source>
</evidence>
<evidence type="ECO:0000256" key="5">
    <source>
        <dbReference type="ARBA" id="ARBA00022448"/>
    </source>
</evidence>
<keyword evidence="8" id="KW-1278">Translocase</keyword>
<evidence type="ECO:0000256" key="8">
    <source>
        <dbReference type="ARBA" id="ARBA00022967"/>
    </source>
</evidence>
<keyword evidence="5" id="KW-0813">Transport</keyword>
<dbReference type="GO" id="GO:0031966">
    <property type="term" value="C:mitochondrial membrane"/>
    <property type="evidence" value="ECO:0007669"/>
    <property type="project" value="UniProtKB-SubCell"/>
</dbReference>
<keyword evidence="7 16" id="KW-0812">Transmembrane</keyword>
<comment type="similarity">
    <text evidence="2">Belongs to the complex I subunit 6 family.</text>
</comment>
<accession>S4SWD9</accession>